<keyword evidence="5" id="KW-1185">Reference proteome</keyword>
<proteinExistence type="inferred from homology"/>
<dbReference type="PANTHER" id="PTHR30050">
    <property type="entry name" value="CHROMOSOMAL REPLICATION INITIATOR PROTEIN DNAA"/>
    <property type="match status" value="1"/>
</dbReference>
<evidence type="ECO:0000259" key="2">
    <source>
        <dbReference type="Pfam" id="PF00308"/>
    </source>
</evidence>
<comment type="caution">
    <text evidence="4">The sequence shown here is derived from an EMBL/GenBank/DDBJ whole genome shotgun (WGS) entry which is preliminary data.</text>
</comment>
<name>A0ABN8EI57_9GAMM</name>
<sequence>MEQMALAMSLTDEPTLDNFITGAGNRLALAAVTQQALENGEWYLYLYGNQGCGCSHLLQAAAAAVNEQQAGSAVYIALDTVVNRLPGEVLEGCDEISLVCLDNLQAVADRADWQEALFHFYNRCRDGGGAKLLLAGNSTPQRLGLSLADLESRLSWGIVIQLHELDDEEKLEALAAHGRQRGLEITAEVGQFILARSPRHIAELLTVLERLDQASLTEKRKITVPFVKAVMAW</sequence>
<dbReference type="SUPFAM" id="SSF52540">
    <property type="entry name" value="P-loop containing nucleoside triphosphate hydrolases"/>
    <property type="match status" value="1"/>
</dbReference>
<keyword evidence="1" id="KW-0235">DNA replication</keyword>
<feature type="domain" description="Chromosomal replication initiator protein DnaA ATPAse" evidence="2">
    <location>
        <begin position="13"/>
        <end position="160"/>
    </location>
</feature>
<evidence type="ECO:0000313" key="4">
    <source>
        <dbReference type="EMBL" id="CAH0992060.1"/>
    </source>
</evidence>
<organism evidence="4 5">
    <name type="scientific">Sinobacterium norvegicum</name>
    <dbReference type="NCBI Taxonomy" id="1641715"/>
    <lineage>
        <taxon>Bacteria</taxon>
        <taxon>Pseudomonadati</taxon>
        <taxon>Pseudomonadota</taxon>
        <taxon>Gammaproteobacteria</taxon>
        <taxon>Cellvibrionales</taxon>
        <taxon>Spongiibacteraceae</taxon>
        <taxon>Sinobacterium</taxon>
    </lineage>
</organism>
<evidence type="ECO:0000256" key="1">
    <source>
        <dbReference type="RuleBase" id="RU004227"/>
    </source>
</evidence>
<dbReference type="PRINTS" id="PR00051">
    <property type="entry name" value="DNAA"/>
</dbReference>
<protein>
    <submittedName>
        <fullName evidence="4">DnaA regulatory inactivator Hda</fullName>
    </submittedName>
</protein>
<dbReference type="NCBIfam" id="TIGR03420">
    <property type="entry name" value="DnaA_homol_Hda"/>
    <property type="match status" value="1"/>
</dbReference>
<dbReference type="Pfam" id="PF00308">
    <property type="entry name" value="Bac_DnaA"/>
    <property type="match status" value="1"/>
</dbReference>
<dbReference type="InterPro" id="IPR013317">
    <property type="entry name" value="DnaA_dom"/>
</dbReference>
<reference evidence="4" key="1">
    <citation type="submission" date="2021-12" db="EMBL/GenBank/DDBJ databases">
        <authorList>
            <person name="Rodrigo-Torres L."/>
            <person name="Arahal R. D."/>
            <person name="Lucena T."/>
        </authorList>
    </citation>
    <scope>NUCLEOTIDE SEQUENCE</scope>
    <source>
        <strain evidence="4">CECT 8267</strain>
    </source>
</reference>
<dbReference type="InterPro" id="IPR027417">
    <property type="entry name" value="P-loop_NTPase"/>
</dbReference>
<dbReference type="Gene3D" id="1.10.8.60">
    <property type="match status" value="1"/>
</dbReference>
<dbReference type="Proteomes" id="UP000838100">
    <property type="component" value="Unassembled WGS sequence"/>
</dbReference>
<evidence type="ECO:0000259" key="3">
    <source>
        <dbReference type="Pfam" id="PF22688"/>
    </source>
</evidence>
<dbReference type="PANTHER" id="PTHR30050:SF5">
    <property type="entry name" value="DNAA REGULATORY INACTIVATOR HDA"/>
    <property type="match status" value="1"/>
</dbReference>
<gene>
    <name evidence="4" type="primary">hda</name>
    <name evidence="4" type="ORF">SIN8267_02175</name>
</gene>
<dbReference type="RefSeq" id="WP_237444756.1">
    <property type="nucleotide sequence ID" value="NZ_CAKLPX010000002.1"/>
</dbReference>
<evidence type="ECO:0000313" key="5">
    <source>
        <dbReference type="Proteomes" id="UP000838100"/>
    </source>
</evidence>
<feature type="domain" description="Hda lid" evidence="3">
    <location>
        <begin position="167"/>
        <end position="231"/>
    </location>
</feature>
<dbReference type="Gene3D" id="3.40.50.300">
    <property type="entry name" value="P-loop containing nucleotide triphosphate hydrolases"/>
    <property type="match status" value="1"/>
</dbReference>
<dbReference type="InterPro" id="IPR020591">
    <property type="entry name" value="Chromosome_initiator_DnaA-like"/>
</dbReference>
<comment type="similarity">
    <text evidence="1">Belongs to the DnaA family.</text>
</comment>
<dbReference type="InterPro" id="IPR017788">
    <property type="entry name" value="Hda"/>
</dbReference>
<dbReference type="EMBL" id="CAKLPX010000002">
    <property type="protein sequence ID" value="CAH0992060.1"/>
    <property type="molecule type" value="Genomic_DNA"/>
</dbReference>
<dbReference type="InterPro" id="IPR055199">
    <property type="entry name" value="Hda_lid"/>
</dbReference>
<dbReference type="Pfam" id="PF22688">
    <property type="entry name" value="Hda_lid"/>
    <property type="match status" value="1"/>
</dbReference>
<accession>A0ABN8EI57</accession>